<dbReference type="AlphaFoldDB" id="A0A5C6RUL9"/>
<evidence type="ECO:0000313" key="1">
    <source>
        <dbReference type="EMBL" id="TXB65767.1"/>
    </source>
</evidence>
<sequence>MKRFLLFTYLFIFPMLIFSQVNFTGYLVDEENNKMRDVTINLYEDNNLVSSDKWAKKFSYDLELEKYYTLELIKEGFIPKRVAISTFEGDKGADPFMFVMELLKKREGVDESDLDFPSALIEYKKSKGSFNFNVPYSKSIKKEQSEVLNVED</sequence>
<dbReference type="OrthoDB" id="1467230at2"/>
<dbReference type="RefSeq" id="WP_147098932.1">
    <property type="nucleotide sequence ID" value="NZ_VOOS01000002.1"/>
</dbReference>
<protein>
    <recommendedName>
        <fullName evidence="3">Carboxypeptidase regulatory-like domain-containing protein</fullName>
    </recommendedName>
</protein>
<organism evidence="1 2">
    <name type="scientific">Vicingus serpentipes</name>
    <dbReference type="NCBI Taxonomy" id="1926625"/>
    <lineage>
        <taxon>Bacteria</taxon>
        <taxon>Pseudomonadati</taxon>
        <taxon>Bacteroidota</taxon>
        <taxon>Flavobacteriia</taxon>
        <taxon>Flavobacteriales</taxon>
        <taxon>Vicingaceae</taxon>
        <taxon>Vicingus</taxon>
    </lineage>
</organism>
<reference evidence="1 2" key="1">
    <citation type="submission" date="2019-08" db="EMBL/GenBank/DDBJ databases">
        <title>Genome of Vicingus serpentipes NCIMB 15042.</title>
        <authorList>
            <person name="Bowman J.P."/>
        </authorList>
    </citation>
    <scope>NUCLEOTIDE SEQUENCE [LARGE SCALE GENOMIC DNA]</scope>
    <source>
        <strain evidence="1 2">NCIMB 15042</strain>
    </source>
</reference>
<evidence type="ECO:0008006" key="3">
    <source>
        <dbReference type="Google" id="ProtNLM"/>
    </source>
</evidence>
<gene>
    <name evidence="1" type="ORF">FRY74_04160</name>
</gene>
<comment type="caution">
    <text evidence="1">The sequence shown here is derived from an EMBL/GenBank/DDBJ whole genome shotgun (WGS) entry which is preliminary data.</text>
</comment>
<name>A0A5C6RUL9_9FLAO</name>
<accession>A0A5C6RUL9</accession>
<keyword evidence="2" id="KW-1185">Reference proteome</keyword>
<proteinExistence type="predicted"/>
<dbReference type="Proteomes" id="UP000321721">
    <property type="component" value="Unassembled WGS sequence"/>
</dbReference>
<dbReference type="EMBL" id="VOOS01000002">
    <property type="protein sequence ID" value="TXB65767.1"/>
    <property type="molecule type" value="Genomic_DNA"/>
</dbReference>
<evidence type="ECO:0000313" key="2">
    <source>
        <dbReference type="Proteomes" id="UP000321721"/>
    </source>
</evidence>